<organism evidence="9 10">
    <name type="scientific">Eubacterium barkeri</name>
    <name type="common">Clostridium barkeri</name>
    <dbReference type="NCBI Taxonomy" id="1528"/>
    <lineage>
        <taxon>Bacteria</taxon>
        <taxon>Bacillati</taxon>
        <taxon>Bacillota</taxon>
        <taxon>Clostridia</taxon>
        <taxon>Eubacteriales</taxon>
        <taxon>Eubacteriaceae</taxon>
        <taxon>Eubacterium</taxon>
    </lineage>
</organism>
<dbReference type="InterPro" id="IPR036986">
    <property type="entry name" value="S4_RNA-bd_sf"/>
</dbReference>
<reference evidence="10" key="1">
    <citation type="submission" date="2016-10" db="EMBL/GenBank/DDBJ databases">
        <authorList>
            <person name="Varghese N."/>
            <person name="Submissions S."/>
        </authorList>
    </citation>
    <scope>NUCLEOTIDE SEQUENCE [LARGE SCALE GENOMIC DNA]</scope>
    <source>
        <strain evidence="10">VPI 5359</strain>
    </source>
</reference>
<sequence>MEEYSLCMTEEHIGLRLDAACAAALPERSREYIKKIIGEGGVTVDGAVRKPSYKIKGGEVLRVKIPEPVAYTVEAEDIPLDIVYEDRDVLVVNKPKGMVVHPAPGNYTGTLVNALMYHTTDLSGINGVNRPGIIHRIDKDTSGLLMVAKNDLAHRSLSAQLKDHTITRQYRALVKGIIKEERGTVDMPIARHPVDRVRMAVVKERDKGKEAITHFEVMARFPAKNYTLMTFRLETGRTHQIRVHMQAIGHPIAGDTLYRGDKGNPFKTQGQCLHAELLGFTHPRTGEYMEFRAPLPEYFEKILKGLDVAP</sequence>
<feature type="active site" evidence="5">
    <location>
        <position position="138"/>
    </location>
</feature>
<dbReference type="InterPro" id="IPR006224">
    <property type="entry name" value="PsdUridine_synth_RluA-like_CS"/>
</dbReference>
<dbReference type="EMBL" id="FNOU01000007">
    <property type="protein sequence ID" value="SDX78753.1"/>
    <property type="molecule type" value="Genomic_DNA"/>
</dbReference>
<gene>
    <name evidence="9" type="ORF">SAMN04488579_10789</name>
</gene>
<dbReference type="SUPFAM" id="SSF55120">
    <property type="entry name" value="Pseudouridine synthase"/>
    <property type="match status" value="1"/>
</dbReference>
<dbReference type="Pfam" id="PF01479">
    <property type="entry name" value="S4"/>
    <property type="match status" value="1"/>
</dbReference>
<evidence type="ECO:0000256" key="2">
    <source>
        <dbReference type="ARBA" id="ARBA00010876"/>
    </source>
</evidence>
<evidence type="ECO:0000313" key="10">
    <source>
        <dbReference type="Proteomes" id="UP000199652"/>
    </source>
</evidence>
<dbReference type="CDD" id="cd00165">
    <property type="entry name" value="S4"/>
    <property type="match status" value="1"/>
</dbReference>
<dbReference type="FunFam" id="3.30.2350.10:FF:000006">
    <property type="entry name" value="Pseudouridine synthase"/>
    <property type="match status" value="1"/>
</dbReference>
<evidence type="ECO:0000256" key="6">
    <source>
        <dbReference type="PROSITE-ProRule" id="PRU00182"/>
    </source>
</evidence>
<comment type="similarity">
    <text evidence="2 7">Belongs to the pseudouridine synthase RluA family.</text>
</comment>
<evidence type="ECO:0000313" key="9">
    <source>
        <dbReference type="EMBL" id="SDX78753.1"/>
    </source>
</evidence>
<dbReference type="Gene3D" id="3.10.290.10">
    <property type="entry name" value="RNA-binding S4 domain"/>
    <property type="match status" value="1"/>
</dbReference>
<dbReference type="InterPro" id="IPR002942">
    <property type="entry name" value="S4_RNA-bd"/>
</dbReference>
<dbReference type="RefSeq" id="WP_090244468.1">
    <property type="nucleotide sequence ID" value="NZ_FNOU01000007.1"/>
</dbReference>
<dbReference type="AlphaFoldDB" id="A0A1H3EIZ9"/>
<dbReference type="SUPFAM" id="SSF55174">
    <property type="entry name" value="Alpha-L RNA-binding motif"/>
    <property type="match status" value="1"/>
</dbReference>
<proteinExistence type="inferred from homology"/>
<dbReference type="CDD" id="cd02869">
    <property type="entry name" value="PseudoU_synth_RluA_like"/>
    <property type="match status" value="1"/>
</dbReference>
<dbReference type="InterPro" id="IPR006145">
    <property type="entry name" value="PsdUridine_synth_RsuA/RluA"/>
</dbReference>
<dbReference type="PANTHER" id="PTHR21600">
    <property type="entry name" value="MITOCHONDRIAL RNA PSEUDOURIDINE SYNTHASE"/>
    <property type="match status" value="1"/>
</dbReference>
<accession>A0A1H3EIZ9</accession>
<dbReference type="InterPro" id="IPR006225">
    <property type="entry name" value="PsdUridine_synth_RluC/D"/>
</dbReference>
<dbReference type="PROSITE" id="PS50889">
    <property type="entry name" value="S4"/>
    <property type="match status" value="1"/>
</dbReference>
<dbReference type="SMART" id="SM00363">
    <property type="entry name" value="S4"/>
    <property type="match status" value="1"/>
</dbReference>
<dbReference type="Proteomes" id="UP000199652">
    <property type="component" value="Unassembled WGS sequence"/>
</dbReference>
<evidence type="ECO:0000256" key="1">
    <source>
        <dbReference type="ARBA" id="ARBA00000073"/>
    </source>
</evidence>
<evidence type="ECO:0000259" key="8">
    <source>
        <dbReference type="SMART" id="SM00363"/>
    </source>
</evidence>
<keyword evidence="3 6" id="KW-0694">RNA-binding</keyword>
<dbReference type="GO" id="GO:0000455">
    <property type="term" value="P:enzyme-directed rRNA pseudouridine synthesis"/>
    <property type="evidence" value="ECO:0007669"/>
    <property type="project" value="TreeGrafter"/>
</dbReference>
<dbReference type="PROSITE" id="PS01129">
    <property type="entry name" value="PSI_RLU"/>
    <property type="match status" value="1"/>
</dbReference>
<dbReference type="OrthoDB" id="9807829at2"/>
<feature type="domain" description="RNA-binding S4" evidence="8">
    <location>
        <begin position="15"/>
        <end position="74"/>
    </location>
</feature>
<dbReference type="InterPro" id="IPR050188">
    <property type="entry name" value="RluA_PseudoU_synthase"/>
</dbReference>
<dbReference type="PANTHER" id="PTHR21600:SF44">
    <property type="entry name" value="RIBOSOMAL LARGE SUBUNIT PSEUDOURIDINE SYNTHASE D"/>
    <property type="match status" value="1"/>
</dbReference>
<dbReference type="NCBIfam" id="TIGR00005">
    <property type="entry name" value="rluA_subfam"/>
    <property type="match status" value="1"/>
</dbReference>
<dbReference type="GO" id="GO:0120159">
    <property type="term" value="F:rRNA pseudouridine synthase activity"/>
    <property type="evidence" value="ECO:0007669"/>
    <property type="project" value="UniProtKB-ARBA"/>
</dbReference>
<evidence type="ECO:0000256" key="3">
    <source>
        <dbReference type="ARBA" id="ARBA00022884"/>
    </source>
</evidence>
<keyword evidence="4 7" id="KW-0413">Isomerase</keyword>
<evidence type="ECO:0000256" key="4">
    <source>
        <dbReference type="ARBA" id="ARBA00023235"/>
    </source>
</evidence>
<dbReference type="Pfam" id="PF00849">
    <property type="entry name" value="PseudoU_synth_2"/>
    <property type="match status" value="1"/>
</dbReference>
<comment type="catalytic activity">
    <reaction evidence="1 7">
        <text>a uridine in RNA = a pseudouridine in RNA</text>
        <dbReference type="Rhea" id="RHEA:48348"/>
        <dbReference type="Rhea" id="RHEA-COMP:12068"/>
        <dbReference type="Rhea" id="RHEA-COMP:12069"/>
        <dbReference type="ChEBI" id="CHEBI:65314"/>
        <dbReference type="ChEBI" id="CHEBI:65315"/>
    </reaction>
</comment>
<dbReference type="STRING" id="1528.SAMN04488579_10789"/>
<name>A0A1H3EIZ9_EUBBA</name>
<dbReference type="InterPro" id="IPR020103">
    <property type="entry name" value="PsdUridine_synth_cat_dom_sf"/>
</dbReference>
<evidence type="ECO:0000256" key="5">
    <source>
        <dbReference type="PIRSR" id="PIRSR606225-1"/>
    </source>
</evidence>
<keyword evidence="10" id="KW-1185">Reference proteome</keyword>
<protein>
    <recommendedName>
        <fullName evidence="7">Pseudouridine synthase</fullName>
        <ecNumber evidence="7">5.4.99.-</ecNumber>
    </recommendedName>
</protein>
<dbReference type="Gene3D" id="3.30.2350.10">
    <property type="entry name" value="Pseudouridine synthase"/>
    <property type="match status" value="1"/>
</dbReference>
<comment type="function">
    <text evidence="7">Responsible for synthesis of pseudouridine from uracil.</text>
</comment>
<dbReference type="GO" id="GO:0003723">
    <property type="term" value="F:RNA binding"/>
    <property type="evidence" value="ECO:0007669"/>
    <property type="project" value="UniProtKB-KW"/>
</dbReference>
<dbReference type="EC" id="5.4.99.-" evidence="7"/>
<evidence type="ECO:0000256" key="7">
    <source>
        <dbReference type="RuleBase" id="RU362028"/>
    </source>
</evidence>